<dbReference type="Proteomes" id="UP001597189">
    <property type="component" value="Unassembled WGS sequence"/>
</dbReference>
<comment type="caution">
    <text evidence="1">The sequence shown here is derived from an EMBL/GenBank/DDBJ whole genome shotgun (WGS) entry which is preliminary data.</text>
</comment>
<name>A0ABW4D0Y5_9LACO</name>
<organism evidence="1 2">
    <name type="scientific">Levilactobacillus lanxiensis</name>
    <dbReference type="NCBI Taxonomy" id="2799568"/>
    <lineage>
        <taxon>Bacteria</taxon>
        <taxon>Bacillati</taxon>
        <taxon>Bacillota</taxon>
        <taxon>Bacilli</taxon>
        <taxon>Lactobacillales</taxon>
        <taxon>Lactobacillaceae</taxon>
        <taxon>Levilactobacillus</taxon>
    </lineage>
</organism>
<evidence type="ECO:0000313" key="2">
    <source>
        <dbReference type="Proteomes" id="UP001597189"/>
    </source>
</evidence>
<gene>
    <name evidence="1" type="ORF">ACFQ44_05775</name>
</gene>
<dbReference type="RefSeq" id="WP_203644420.1">
    <property type="nucleotide sequence ID" value="NZ_BOLN01000004.1"/>
</dbReference>
<evidence type="ECO:0000313" key="1">
    <source>
        <dbReference type="EMBL" id="MFD1455194.1"/>
    </source>
</evidence>
<accession>A0ABW4D0Y5</accession>
<keyword evidence="2" id="KW-1185">Reference proteome</keyword>
<sequence length="69" mass="7729">MSDTLTTLERVTIQLGRNRRAGIKPASQRDLAQYMEKSPTYIGDLLRGNKLGPSGREHLKKILSYVGVE</sequence>
<reference evidence="2" key="1">
    <citation type="journal article" date="2019" name="Int. J. Syst. Evol. Microbiol.">
        <title>The Global Catalogue of Microorganisms (GCM) 10K type strain sequencing project: providing services to taxonomists for standard genome sequencing and annotation.</title>
        <authorList>
            <consortium name="The Broad Institute Genomics Platform"/>
            <consortium name="The Broad Institute Genome Sequencing Center for Infectious Disease"/>
            <person name="Wu L."/>
            <person name="Ma J."/>
        </authorList>
    </citation>
    <scope>NUCLEOTIDE SEQUENCE [LARGE SCALE GENOMIC DNA]</scope>
    <source>
        <strain evidence="2">CCM 8979</strain>
    </source>
</reference>
<proteinExistence type="predicted"/>
<protein>
    <submittedName>
        <fullName evidence="1">XRE family transcriptional regulator</fullName>
    </submittedName>
</protein>
<dbReference type="EMBL" id="JBHTOD010000004">
    <property type="protein sequence ID" value="MFD1455194.1"/>
    <property type="molecule type" value="Genomic_DNA"/>
</dbReference>